<name>A0ABS5DYR1_9BURK</name>
<dbReference type="Proteomes" id="UP000672097">
    <property type="component" value="Unassembled WGS sequence"/>
</dbReference>
<protein>
    <submittedName>
        <fullName evidence="2">Copper-binding protein</fullName>
    </submittedName>
</protein>
<sequence length="98" mass="10673">MHDLTALTLRRTLAALALSATALWAQAAEGEIKKIDKAQAKVTLKHGEIKNLDMPPMTMAFKAKPAQLLDGLNEGDRVSFTADKVDGQYVVTQIKKLP</sequence>
<dbReference type="RefSeq" id="WP_210809588.1">
    <property type="nucleotide sequence ID" value="NZ_JAGQDG010000004.1"/>
</dbReference>
<feature type="signal peptide" evidence="1">
    <location>
        <begin position="1"/>
        <end position="27"/>
    </location>
</feature>
<accession>A0ABS5DYR1</accession>
<organism evidence="2 3">
    <name type="scientific">Ideonella paludis</name>
    <dbReference type="NCBI Taxonomy" id="1233411"/>
    <lineage>
        <taxon>Bacteria</taxon>
        <taxon>Pseudomonadati</taxon>
        <taxon>Pseudomonadota</taxon>
        <taxon>Betaproteobacteria</taxon>
        <taxon>Burkholderiales</taxon>
        <taxon>Sphaerotilaceae</taxon>
        <taxon>Ideonella</taxon>
    </lineage>
</organism>
<dbReference type="EMBL" id="JAGQDG010000004">
    <property type="protein sequence ID" value="MBQ0936282.1"/>
    <property type="molecule type" value="Genomic_DNA"/>
</dbReference>
<comment type="caution">
    <text evidence="2">The sequence shown here is derived from an EMBL/GenBank/DDBJ whole genome shotgun (WGS) entry which is preliminary data.</text>
</comment>
<keyword evidence="1" id="KW-0732">Signal</keyword>
<keyword evidence="3" id="KW-1185">Reference proteome</keyword>
<proteinExistence type="predicted"/>
<reference evidence="2 3" key="1">
    <citation type="submission" date="2021-04" db="EMBL/GenBank/DDBJ databases">
        <title>The genome sequence of type strain Ideonella paludis KCTC 32238.</title>
        <authorList>
            <person name="Liu Y."/>
        </authorList>
    </citation>
    <scope>NUCLEOTIDE SEQUENCE [LARGE SCALE GENOMIC DNA]</scope>
    <source>
        <strain evidence="2 3">KCTC 32238</strain>
    </source>
</reference>
<gene>
    <name evidence="2" type="ORF">KAK11_13160</name>
</gene>
<dbReference type="Pfam" id="PF11604">
    <property type="entry name" value="CusF_Ec"/>
    <property type="match status" value="1"/>
</dbReference>
<dbReference type="InterPro" id="IPR042230">
    <property type="entry name" value="CusF_sf"/>
</dbReference>
<evidence type="ECO:0000256" key="1">
    <source>
        <dbReference type="SAM" id="SignalP"/>
    </source>
</evidence>
<evidence type="ECO:0000313" key="3">
    <source>
        <dbReference type="Proteomes" id="UP000672097"/>
    </source>
</evidence>
<dbReference type="Gene3D" id="2.40.50.320">
    <property type="entry name" value="Copper binding periplasmic protein CusF"/>
    <property type="match status" value="1"/>
</dbReference>
<evidence type="ECO:0000313" key="2">
    <source>
        <dbReference type="EMBL" id="MBQ0936282.1"/>
    </source>
</evidence>
<feature type="chain" id="PRO_5045913988" evidence="1">
    <location>
        <begin position="28"/>
        <end position="98"/>
    </location>
</feature>
<dbReference type="InterPro" id="IPR021647">
    <property type="entry name" value="CusF_Ec"/>
</dbReference>